<keyword evidence="3" id="KW-1185">Reference proteome</keyword>
<dbReference type="STRING" id="1227457.C451_19883"/>
<keyword evidence="1" id="KW-1133">Transmembrane helix</keyword>
<gene>
    <name evidence="2" type="ORF">C451_19883</name>
</gene>
<comment type="caution">
    <text evidence="2">The sequence shown here is derived from an EMBL/GenBank/DDBJ whole genome shotgun (WGS) entry which is preliminary data.</text>
</comment>
<evidence type="ECO:0000256" key="1">
    <source>
        <dbReference type="SAM" id="Phobius"/>
    </source>
</evidence>
<accession>M0MWN9</accession>
<dbReference type="Proteomes" id="UP000011680">
    <property type="component" value="Unassembled WGS sequence"/>
</dbReference>
<evidence type="ECO:0000313" key="2">
    <source>
        <dbReference type="EMBL" id="EMA48855.1"/>
    </source>
</evidence>
<dbReference type="EMBL" id="AOMF01000184">
    <property type="protein sequence ID" value="EMA48855.1"/>
    <property type="molecule type" value="Genomic_DNA"/>
</dbReference>
<reference evidence="2 3" key="1">
    <citation type="journal article" date="2014" name="PLoS Genet.">
        <title>Phylogenetically driven sequencing of extremely halophilic archaea reveals strategies for static and dynamic osmo-response.</title>
        <authorList>
            <person name="Becker E.A."/>
            <person name="Seitzer P.M."/>
            <person name="Tritt A."/>
            <person name="Larsen D."/>
            <person name="Krusor M."/>
            <person name="Yao A.I."/>
            <person name="Wu D."/>
            <person name="Madern D."/>
            <person name="Eisen J.A."/>
            <person name="Darling A.E."/>
            <person name="Facciotti M.T."/>
        </authorList>
    </citation>
    <scope>NUCLEOTIDE SEQUENCE [LARGE SCALE GENOMIC DNA]</scope>
    <source>
        <strain evidence="2 3">JCM 13552</strain>
    </source>
</reference>
<sequence length="71" mass="8259">MARTQWQRRRAVASTVHQLRTIVWIVLFTFVGLDFILGGVFPVWMVLNASLFTILEGCIRVFSHVQSRLLR</sequence>
<keyword evidence="1" id="KW-0812">Transmembrane</keyword>
<keyword evidence="1" id="KW-0472">Membrane</keyword>
<evidence type="ECO:0008006" key="4">
    <source>
        <dbReference type="Google" id="ProtNLM"/>
    </source>
</evidence>
<organism evidence="2 3">
    <name type="scientific">Halococcus thailandensis JCM 13552</name>
    <dbReference type="NCBI Taxonomy" id="1227457"/>
    <lineage>
        <taxon>Archaea</taxon>
        <taxon>Methanobacteriati</taxon>
        <taxon>Methanobacteriota</taxon>
        <taxon>Stenosarchaea group</taxon>
        <taxon>Halobacteria</taxon>
        <taxon>Halobacteriales</taxon>
        <taxon>Halococcaceae</taxon>
        <taxon>Halococcus</taxon>
    </lineage>
</organism>
<protein>
    <recommendedName>
        <fullName evidence="4">2TM domain-containing protein</fullName>
    </recommendedName>
</protein>
<evidence type="ECO:0000313" key="3">
    <source>
        <dbReference type="Proteomes" id="UP000011680"/>
    </source>
</evidence>
<proteinExistence type="predicted"/>
<feature type="transmembrane region" description="Helical" evidence="1">
    <location>
        <begin position="21"/>
        <end position="37"/>
    </location>
</feature>
<name>M0MWN9_9EURY</name>
<dbReference type="AlphaFoldDB" id="M0MWN9"/>